<proteinExistence type="inferred from homology"/>
<evidence type="ECO:0000256" key="5">
    <source>
        <dbReference type="RuleBase" id="RU362121"/>
    </source>
</evidence>
<dbReference type="PROSITE" id="PS50255">
    <property type="entry name" value="CYTOCHROME_B5_2"/>
    <property type="match status" value="1"/>
</dbReference>
<dbReference type="InterPro" id="IPR036400">
    <property type="entry name" value="Cyt_B5-like_heme/steroid_sf"/>
</dbReference>
<evidence type="ECO:0000313" key="8">
    <source>
        <dbReference type="EMBL" id="PWA63584.1"/>
    </source>
</evidence>
<dbReference type="PANTHER" id="PTHR19359">
    <property type="entry name" value="CYTOCHROME B5"/>
    <property type="match status" value="1"/>
</dbReference>
<accession>A0A2U1MQU3</accession>
<reference evidence="8 9" key="1">
    <citation type="journal article" date="2018" name="Mol. Plant">
        <title>The genome of Artemisia annua provides insight into the evolution of Asteraceae family and artemisinin biosynthesis.</title>
        <authorList>
            <person name="Shen Q."/>
            <person name="Zhang L."/>
            <person name="Liao Z."/>
            <person name="Wang S."/>
            <person name="Yan T."/>
            <person name="Shi P."/>
            <person name="Liu M."/>
            <person name="Fu X."/>
            <person name="Pan Q."/>
            <person name="Wang Y."/>
            <person name="Lv Z."/>
            <person name="Lu X."/>
            <person name="Zhang F."/>
            <person name="Jiang W."/>
            <person name="Ma Y."/>
            <person name="Chen M."/>
            <person name="Hao X."/>
            <person name="Li L."/>
            <person name="Tang Y."/>
            <person name="Lv G."/>
            <person name="Zhou Y."/>
            <person name="Sun X."/>
            <person name="Brodelius P.E."/>
            <person name="Rose J.K.C."/>
            <person name="Tang K."/>
        </authorList>
    </citation>
    <scope>NUCLEOTIDE SEQUENCE [LARGE SCALE GENOMIC DNA]</scope>
    <source>
        <strain evidence="9">cv. Huhao1</strain>
        <tissue evidence="8">Leaf</tissue>
    </source>
</reference>
<dbReference type="GO" id="GO:0020037">
    <property type="term" value="F:heme binding"/>
    <property type="evidence" value="ECO:0007669"/>
    <property type="project" value="UniProtKB-UniRule"/>
</dbReference>
<evidence type="ECO:0000256" key="6">
    <source>
        <dbReference type="SAM" id="MobiDB-lite"/>
    </source>
</evidence>
<dbReference type="GO" id="GO:0016020">
    <property type="term" value="C:membrane"/>
    <property type="evidence" value="ECO:0007669"/>
    <property type="project" value="TreeGrafter"/>
</dbReference>
<dbReference type="SUPFAM" id="SSF55856">
    <property type="entry name" value="Cytochrome b5-like heme/steroid binding domain"/>
    <property type="match status" value="1"/>
</dbReference>
<comment type="caution">
    <text evidence="8">The sequence shown here is derived from an EMBL/GenBank/DDBJ whole genome shotgun (WGS) entry which is preliminary data.</text>
</comment>
<dbReference type="PRINTS" id="PR00363">
    <property type="entry name" value="CYTOCHROMEB5"/>
</dbReference>
<protein>
    <submittedName>
        <fullName evidence="8">Cytochrome b5, heme-binding site-containing protein</fullName>
    </submittedName>
</protein>
<keyword evidence="5" id="KW-0812">Transmembrane</keyword>
<keyword evidence="2 5" id="KW-0479">Metal-binding</keyword>
<keyword evidence="5" id="KW-1133">Transmembrane helix</keyword>
<dbReference type="SMART" id="SM01117">
    <property type="entry name" value="Cyt-b5"/>
    <property type="match status" value="1"/>
</dbReference>
<keyword evidence="1 5" id="KW-0349">Heme</keyword>
<feature type="region of interest" description="Disordered" evidence="6">
    <location>
        <begin position="103"/>
        <end position="122"/>
    </location>
</feature>
<feature type="transmembrane region" description="Helical" evidence="5">
    <location>
        <begin position="131"/>
        <end position="150"/>
    </location>
</feature>
<dbReference type="EMBL" id="PKPP01004607">
    <property type="protein sequence ID" value="PWA63584.1"/>
    <property type="molecule type" value="Genomic_DNA"/>
</dbReference>
<organism evidence="8 9">
    <name type="scientific">Artemisia annua</name>
    <name type="common">Sweet wormwood</name>
    <dbReference type="NCBI Taxonomy" id="35608"/>
    <lineage>
        <taxon>Eukaryota</taxon>
        <taxon>Viridiplantae</taxon>
        <taxon>Streptophyta</taxon>
        <taxon>Embryophyta</taxon>
        <taxon>Tracheophyta</taxon>
        <taxon>Spermatophyta</taxon>
        <taxon>Magnoliopsida</taxon>
        <taxon>eudicotyledons</taxon>
        <taxon>Gunneridae</taxon>
        <taxon>Pentapetalae</taxon>
        <taxon>asterids</taxon>
        <taxon>campanulids</taxon>
        <taxon>Asterales</taxon>
        <taxon>Asteraceae</taxon>
        <taxon>Asteroideae</taxon>
        <taxon>Anthemideae</taxon>
        <taxon>Artemisiinae</taxon>
        <taxon>Artemisia</taxon>
    </lineage>
</organism>
<dbReference type="Gene3D" id="3.10.120.10">
    <property type="entry name" value="Cytochrome b5-like heme/steroid binding domain"/>
    <property type="match status" value="1"/>
</dbReference>
<dbReference type="Pfam" id="PF00173">
    <property type="entry name" value="Cyt-b5"/>
    <property type="match status" value="1"/>
</dbReference>
<dbReference type="Proteomes" id="UP000245207">
    <property type="component" value="Unassembled WGS sequence"/>
</dbReference>
<evidence type="ECO:0000256" key="3">
    <source>
        <dbReference type="ARBA" id="ARBA00023004"/>
    </source>
</evidence>
<evidence type="ECO:0000256" key="4">
    <source>
        <dbReference type="ARBA" id="ARBA00038168"/>
    </source>
</evidence>
<dbReference type="GO" id="GO:0046872">
    <property type="term" value="F:metal ion binding"/>
    <property type="evidence" value="ECO:0007669"/>
    <property type="project" value="UniProtKB-UniRule"/>
</dbReference>
<evidence type="ECO:0000256" key="1">
    <source>
        <dbReference type="ARBA" id="ARBA00022617"/>
    </source>
</evidence>
<dbReference type="InterPro" id="IPR001199">
    <property type="entry name" value="Cyt_B5-like_heme/steroid-bd"/>
</dbReference>
<evidence type="ECO:0000259" key="7">
    <source>
        <dbReference type="PROSITE" id="PS50255"/>
    </source>
</evidence>
<comment type="similarity">
    <text evidence="4 5">Belongs to the cytochrome b5 family.</text>
</comment>
<dbReference type="OrthoDB" id="260519at2759"/>
<dbReference type="PANTHER" id="PTHR19359:SF130">
    <property type="entry name" value="CYTOCHROME B5-LIKE HEME_STEROID BINDING DOMAIN-CONTAINING PROTEIN-RELATED"/>
    <property type="match status" value="1"/>
</dbReference>
<feature type="domain" description="Cytochrome b5 heme-binding" evidence="7">
    <location>
        <begin position="46"/>
        <end position="97"/>
    </location>
</feature>
<dbReference type="AlphaFoldDB" id="A0A2U1MQU3"/>
<evidence type="ECO:0000256" key="2">
    <source>
        <dbReference type="ARBA" id="ARBA00022723"/>
    </source>
</evidence>
<dbReference type="PROSITE" id="PS00191">
    <property type="entry name" value="CYTOCHROME_B5_1"/>
    <property type="match status" value="1"/>
</dbReference>
<sequence length="159" mass="17860">MERFVDRLLTKTPSLADLLQIGAEKGRLAPRRRLGGRLDRFLQHWVYDVTKFLDDHPGGEEVLLSAAEKDATEDFEDTGHSQNARDMMEDYYIGEFETNSMPKKNSYTLPSNSTAASESSKQVSGSSSTNIIAFALPILILVIAYLYYIAKKEVVISHK</sequence>
<keyword evidence="5" id="KW-0472">Membrane</keyword>
<name>A0A2U1MQU3_ARTAN</name>
<dbReference type="InterPro" id="IPR050668">
    <property type="entry name" value="Cytochrome_b5"/>
</dbReference>
<dbReference type="InterPro" id="IPR018506">
    <property type="entry name" value="Cyt_B5_heme-BS"/>
</dbReference>
<evidence type="ECO:0000313" key="9">
    <source>
        <dbReference type="Proteomes" id="UP000245207"/>
    </source>
</evidence>
<gene>
    <name evidence="8" type="ORF">CTI12_AA352360</name>
</gene>
<keyword evidence="3 5" id="KW-0408">Iron</keyword>
<keyword evidence="9" id="KW-1185">Reference proteome</keyword>
<dbReference type="STRING" id="35608.A0A2U1MQU3"/>
<feature type="compositionally biased region" description="Polar residues" evidence="6">
    <location>
        <begin position="103"/>
        <end position="116"/>
    </location>
</feature>